<dbReference type="OrthoDB" id="416987at2759"/>
<dbReference type="Pfam" id="PF00078">
    <property type="entry name" value="RVT_1"/>
    <property type="match status" value="1"/>
</dbReference>
<dbReference type="InterPro" id="IPR043128">
    <property type="entry name" value="Rev_trsase/Diguanyl_cyclase"/>
</dbReference>
<dbReference type="Proteomes" id="UP000596742">
    <property type="component" value="Unassembled WGS sequence"/>
</dbReference>
<dbReference type="PANTHER" id="PTHR47331:SF1">
    <property type="entry name" value="GAG-LIKE PROTEIN"/>
    <property type="match status" value="1"/>
</dbReference>
<evidence type="ECO:0000313" key="2">
    <source>
        <dbReference type="EMBL" id="VDI04072.1"/>
    </source>
</evidence>
<dbReference type="Gene3D" id="3.30.70.270">
    <property type="match status" value="1"/>
</dbReference>
<reference evidence="2" key="1">
    <citation type="submission" date="2018-11" db="EMBL/GenBank/DDBJ databases">
        <authorList>
            <person name="Alioto T."/>
            <person name="Alioto T."/>
        </authorList>
    </citation>
    <scope>NUCLEOTIDE SEQUENCE</scope>
</reference>
<sequence length="336" mass="38691">MSEVLVEEEYQRYKDCILQNVLDSDSVIQGSCATAIKNCDALLYPNIYTLLKLAYTSPVTSAERRRLSNDSFLLRKYGEIINDQEKRGFIERIDNPTTSTEHAHYIPHHSVKKDSATTPIRIVYDCSCRRSQDTPSLNDCLRKESPILNDISTLLMRFRENRYAVVTDIEKAFLQITLDEKDRDMTRFFWLKDSTDPTSELITYRFKAILFGATCSPFILNATLLKHLREQSSHTSETLIDGLYVDNIIAGFDNTTELLKFYEESRALMTKGGFNLRSWASNCTALNDLATSQNVNDGDNCIKVLGLRWNTKDDRTQRYQRRAKTDAVEKIRKCLK</sequence>
<dbReference type="InterPro" id="IPR000477">
    <property type="entry name" value="RT_dom"/>
</dbReference>
<comment type="caution">
    <text evidence="2">The sequence shown here is derived from an EMBL/GenBank/DDBJ whole genome shotgun (WGS) entry which is preliminary data.</text>
</comment>
<name>A0A8B6CG68_MYTGA</name>
<keyword evidence="3" id="KW-1185">Reference proteome</keyword>
<gene>
    <name evidence="2" type="ORF">MGAL_10B051706</name>
</gene>
<evidence type="ECO:0000313" key="3">
    <source>
        <dbReference type="Proteomes" id="UP000596742"/>
    </source>
</evidence>
<dbReference type="PANTHER" id="PTHR47331">
    <property type="entry name" value="PHD-TYPE DOMAIN-CONTAINING PROTEIN"/>
    <property type="match status" value="1"/>
</dbReference>
<organism evidence="2 3">
    <name type="scientific">Mytilus galloprovincialis</name>
    <name type="common">Mediterranean mussel</name>
    <dbReference type="NCBI Taxonomy" id="29158"/>
    <lineage>
        <taxon>Eukaryota</taxon>
        <taxon>Metazoa</taxon>
        <taxon>Spiralia</taxon>
        <taxon>Lophotrochozoa</taxon>
        <taxon>Mollusca</taxon>
        <taxon>Bivalvia</taxon>
        <taxon>Autobranchia</taxon>
        <taxon>Pteriomorphia</taxon>
        <taxon>Mytilida</taxon>
        <taxon>Mytiloidea</taxon>
        <taxon>Mytilidae</taxon>
        <taxon>Mytilinae</taxon>
        <taxon>Mytilus</taxon>
    </lineage>
</organism>
<evidence type="ECO:0000259" key="1">
    <source>
        <dbReference type="Pfam" id="PF00078"/>
    </source>
</evidence>
<feature type="domain" description="Reverse transcriptase" evidence="1">
    <location>
        <begin position="141"/>
        <end position="277"/>
    </location>
</feature>
<dbReference type="EMBL" id="UYJE01001664">
    <property type="protein sequence ID" value="VDI04072.1"/>
    <property type="molecule type" value="Genomic_DNA"/>
</dbReference>
<accession>A0A8B6CG68</accession>
<protein>
    <recommendedName>
        <fullName evidence="1">Reverse transcriptase domain-containing protein</fullName>
    </recommendedName>
</protein>
<dbReference type="InterPro" id="IPR043502">
    <property type="entry name" value="DNA/RNA_pol_sf"/>
</dbReference>
<dbReference type="CDD" id="cd01644">
    <property type="entry name" value="RT_pepA17"/>
    <property type="match status" value="1"/>
</dbReference>
<dbReference type="SUPFAM" id="SSF56672">
    <property type="entry name" value="DNA/RNA polymerases"/>
    <property type="match status" value="1"/>
</dbReference>
<dbReference type="AlphaFoldDB" id="A0A8B6CG68"/>
<proteinExistence type="predicted"/>
<dbReference type="Gene3D" id="3.10.10.10">
    <property type="entry name" value="HIV Type 1 Reverse Transcriptase, subunit A, domain 1"/>
    <property type="match status" value="1"/>
</dbReference>